<keyword evidence="3" id="KW-1185">Reference proteome</keyword>
<dbReference type="AlphaFoldDB" id="A0A9N9CSU2"/>
<accession>A0A9N9CSU2</accession>
<name>A0A9N9CSU2_9GLOM</name>
<proteinExistence type="predicted"/>
<feature type="coiled-coil region" evidence="1">
    <location>
        <begin position="3"/>
        <end position="30"/>
    </location>
</feature>
<feature type="coiled-coil region" evidence="1">
    <location>
        <begin position="77"/>
        <end position="185"/>
    </location>
</feature>
<evidence type="ECO:0000313" key="2">
    <source>
        <dbReference type="EMBL" id="CAG8610603.1"/>
    </source>
</evidence>
<gene>
    <name evidence="2" type="ORF">AGERDE_LOCUS9572</name>
</gene>
<sequence>MRIEGLTEGIQKLKADNKRLLEENATLKYELNLLKGVDFPILAGKLQKALFKAKSRKDDVKDLIFKLEIANRSILNLEEARNHIAEVKKTLEAKVTNLADVLERETASKQEIETKLQELGDTLIKKESEYQANLKVKEEDKLDLDQLRNDLAEERKKGGENSDLAKSLREQIAQKDAEITKERASIDKLHSDIQALQTADRDREEALRMTTNDKEKTEIQKEEILKSVKNLTIKLKEIEGSLSQKDTESKKKIEDLETELAKTKE</sequence>
<evidence type="ECO:0000256" key="1">
    <source>
        <dbReference type="SAM" id="Coils"/>
    </source>
</evidence>
<dbReference type="Proteomes" id="UP000789831">
    <property type="component" value="Unassembled WGS sequence"/>
</dbReference>
<comment type="caution">
    <text evidence="2">The sequence shown here is derived from an EMBL/GenBank/DDBJ whole genome shotgun (WGS) entry which is preliminary data.</text>
</comment>
<protein>
    <submittedName>
        <fullName evidence="2">11328_t:CDS:1</fullName>
    </submittedName>
</protein>
<reference evidence="2" key="1">
    <citation type="submission" date="2021-06" db="EMBL/GenBank/DDBJ databases">
        <authorList>
            <person name="Kallberg Y."/>
            <person name="Tangrot J."/>
            <person name="Rosling A."/>
        </authorList>
    </citation>
    <scope>NUCLEOTIDE SEQUENCE</scope>
    <source>
        <strain evidence="2">MT106</strain>
    </source>
</reference>
<evidence type="ECO:0000313" key="3">
    <source>
        <dbReference type="Proteomes" id="UP000789831"/>
    </source>
</evidence>
<keyword evidence="1" id="KW-0175">Coiled coil</keyword>
<dbReference type="OrthoDB" id="343070at2759"/>
<dbReference type="EMBL" id="CAJVPL010002447">
    <property type="protein sequence ID" value="CAG8610603.1"/>
    <property type="molecule type" value="Genomic_DNA"/>
</dbReference>
<organism evidence="2 3">
    <name type="scientific">Ambispora gerdemannii</name>
    <dbReference type="NCBI Taxonomy" id="144530"/>
    <lineage>
        <taxon>Eukaryota</taxon>
        <taxon>Fungi</taxon>
        <taxon>Fungi incertae sedis</taxon>
        <taxon>Mucoromycota</taxon>
        <taxon>Glomeromycotina</taxon>
        <taxon>Glomeromycetes</taxon>
        <taxon>Archaeosporales</taxon>
        <taxon>Ambisporaceae</taxon>
        <taxon>Ambispora</taxon>
    </lineage>
</organism>